<comment type="caution">
    <text evidence="11">The sequence shown here is derived from an EMBL/GenBank/DDBJ whole genome shotgun (WGS) entry which is preliminary data.</text>
</comment>
<keyword evidence="5 9" id="KW-0064">Aspartyl protease</keyword>
<comment type="caution">
    <text evidence="9">Lacks conserved residue(s) required for the propagation of feature annotation.</text>
</comment>
<keyword evidence="2 9" id="KW-1003">Cell membrane</keyword>
<evidence type="ECO:0000256" key="2">
    <source>
        <dbReference type="ARBA" id="ARBA00022475"/>
    </source>
</evidence>
<protein>
    <recommendedName>
        <fullName evidence="9">Lipoprotein signal peptidase</fullName>
        <ecNumber evidence="9">3.4.23.36</ecNumber>
    </recommendedName>
    <alternativeName>
        <fullName evidence="9">Prolipoprotein signal peptidase</fullName>
    </alternativeName>
    <alternativeName>
        <fullName evidence="9">Signal peptidase II</fullName>
        <shortName evidence="9">SPase II</shortName>
    </alternativeName>
</protein>
<reference evidence="11 12" key="1">
    <citation type="submission" date="2019-01" db="EMBL/GenBank/DDBJ databases">
        <title>Filimonas sp. strain TTM-71.</title>
        <authorList>
            <person name="Chen W.-M."/>
        </authorList>
    </citation>
    <scope>NUCLEOTIDE SEQUENCE [LARGE SCALE GENOMIC DNA]</scope>
    <source>
        <strain evidence="11 12">TTM-71</strain>
    </source>
</reference>
<organism evidence="11 12">
    <name type="scientific">Filimonas effusa</name>
    <dbReference type="NCBI Taxonomy" id="2508721"/>
    <lineage>
        <taxon>Bacteria</taxon>
        <taxon>Pseudomonadati</taxon>
        <taxon>Bacteroidota</taxon>
        <taxon>Chitinophagia</taxon>
        <taxon>Chitinophagales</taxon>
        <taxon>Chitinophagaceae</taxon>
        <taxon>Filimonas</taxon>
    </lineage>
</organism>
<feature type="transmembrane region" description="Helical" evidence="9">
    <location>
        <begin position="174"/>
        <end position="196"/>
    </location>
</feature>
<dbReference type="PRINTS" id="PR00781">
    <property type="entry name" value="LIPOSIGPTASE"/>
</dbReference>
<proteinExistence type="inferred from homology"/>
<evidence type="ECO:0000256" key="9">
    <source>
        <dbReference type="HAMAP-Rule" id="MF_00161"/>
    </source>
</evidence>
<evidence type="ECO:0000256" key="10">
    <source>
        <dbReference type="RuleBase" id="RU004181"/>
    </source>
</evidence>
<keyword evidence="3 9" id="KW-0645">Protease</keyword>
<feature type="active site" evidence="9">
    <location>
        <position position="148"/>
    </location>
</feature>
<evidence type="ECO:0000256" key="1">
    <source>
        <dbReference type="ARBA" id="ARBA00006139"/>
    </source>
</evidence>
<dbReference type="GO" id="GO:0004190">
    <property type="term" value="F:aspartic-type endopeptidase activity"/>
    <property type="evidence" value="ECO:0007669"/>
    <property type="project" value="UniProtKB-UniRule"/>
</dbReference>
<dbReference type="OrthoDB" id="9810259at2"/>
<dbReference type="NCBIfam" id="NF011369">
    <property type="entry name" value="PRK14788.1"/>
    <property type="match status" value="1"/>
</dbReference>
<keyword evidence="8 9" id="KW-0472">Membrane</keyword>
<comment type="function">
    <text evidence="9">This protein specifically catalyzes the removal of signal peptides from prolipoproteins.</text>
</comment>
<keyword evidence="12" id="KW-1185">Reference proteome</keyword>
<comment type="pathway">
    <text evidence="9">Protein modification; lipoprotein biosynthesis (signal peptide cleavage).</text>
</comment>
<dbReference type="GO" id="GO:0006508">
    <property type="term" value="P:proteolysis"/>
    <property type="evidence" value="ECO:0007669"/>
    <property type="project" value="UniProtKB-KW"/>
</dbReference>
<gene>
    <name evidence="9" type="primary">lspA</name>
    <name evidence="11" type="ORF">ESB13_14105</name>
</gene>
<name>A0A4Q1D488_9BACT</name>
<keyword evidence="7 9" id="KW-1133">Transmembrane helix</keyword>
<keyword evidence="11" id="KW-0449">Lipoprotein</keyword>
<dbReference type="InterPro" id="IPR001872">
    <property type="entry name" value="Peptidase_A8"/>
</dbReference>
<evidence type="ECO:0000256" key="7">
    <source>
        <dbReference type="ARBA" id="ARBA00022989"/>
    </source>
</evidence>
<comment type="subcellular location">
    <subcellularLocation>
        <location evidence="9">Cell membrane</location>
        <topology evidence="9">Multi-pass membrane protein</topology>
    </subcellularLocation>
</comment>
<accession>A0A4Q1D488</accession>
<dbReference type="AlphaFoldDB" id="A0A4Q1D488"/>
<evidence type="ECO:0000256" key="6">
    <source>
        <dbReference type="ARBA" id="ARBA00022801"/>
    </source>
</evidence>
<evidence type="ECO:0000256" key="8">
    <source>
        <dbReference type="ARBA" id="ARBA00023136"/>
    </source>
</evidence>
<dbReference type="HAMAP" id="MF_00161">
    <property type="entry name" value="LspA"/>
    <property type="match status" value="1"/>
</dbReference>
<feature type="transmembrane region" description="Helical" evidence="9">
    <location>
        <begin position="93"/>
        <end position="117"/>
    </location>
</feature>
<feature type="transmembrane region" description="Helical" evidence="9">
    <location>
        <begin position="61"/>
        <end position="81"/>
    </location>
</feature>
<dbReference type="Pfam" id="PF01252">
    <property type="entry name" value="Peptidase_A8"/>
    <property type="match status" value="1"/>
</dbReference>
<dbReference type="RefSeq" id="WP_129004300.1">
    <property type="nucleotide sequence ID" value="NZ_SDHZ01000002.1"/>
</dbReference>
<comment type="catalytic activity">
    <reaction evidence="9">
        <text>Release of signal peptides from bacterial membrane prolipoproteins. Hydrolyzes -Xaa-Yaa-Zaa-|-(S,diacylglyceryl)Cys-, in which Xaa is hydrophobic (preferably Leu), and Yaa (Ala or Ser) and Zaa (Gly or Ala) have small, neutral side chains.</text>
        <dbReference type="EC" id="3.4.23.36"/>
    </reaction>
</comment>
<dbReference type="Proteomes" id="UP000290545">
    <property type="component" value="Unassembled WGS sequence"/>
</dbReference>
<evidence type="ECO:0000256" key="3">
    <source>
        <dbReference type="ARBA" id="ARBA00022670"/>
    </source>
</evidence>
<dbReference type="GO" id="GO:0005886">
    <property type="term" value="C:plasma membrane"/>
    <property type="evidence" value="ECO:0007669"/>
    <property type="project" value="UniProtKB-SubCell"/>
</dbReference>
<dbReference type="EMBL" id="SDHZ01000002">
    <property type="protein sequence ID" value="RXK83245.1"/>
    <property type="molecule type" value="Genomic_DNA"/>
</dbReference>
<feature type="active site" evidence="9">
    <location>
        <position position="183"/>
    </location>
</feature>
<evidence type="ECO:0000256" key="4">
    <source>
        <dbReference type="ARBA" id="ARBA00022692"/>
    </source>
</evidence>
<evidence type="ECO:0000256" key="5">
    <source>
        <dbReference type="ARBA" id="ARBA00022750"/>
    </source>
</evidence>
<dbReference type="PANTHER" id="PTHR33695:SF1">
    <property type="entry name" value="LIPOPROTEIN SIGNAL PEPTIDASE"/>
    <property type="match status" value="1"/>
</dbReference>
<comment type="similarity">
    <text evidence="1 9 10">Belongs to the peptidase A8 family.</text>
</comment>
<evidence type="ECO:0000313" key="11">
    <source>
        <dbReference type="EMBL" id="RXK83245.1"/>
    </source>
</evidence>
<keyword evidence="4 9" id="KW-0812">Transmembrane</keyword>
<dbReference type="UniPathway" id="UPA00665"/>
<dbReference type="EC" id="3.4.23.36" evidence="9"/>
<dbReference type="PANTHER" id="PTHR33695">
    <property type="entry name" value="LIPOPROTEIN SIGNAL PEPTIDASE"/>
    <property type="match status" value="1"/>
</dbReference>
<sequence>MKGKHLVLLIVLILLADQALKIYIKTNYYIGEEHRVLGSWFRLHFVENEGMAWGWKFGGGIGKILLTLFRLVAVVIGTFYLRKFIAQKYHKGFIICAGLIYAGALGNLIDSMFYGLIFENSDPFMQNVAKIFPAGGGYTSFLHGKVVDMLYFPLITNAHYPQWFPFWAGEEFEFFRPVFNLADASISAGVIAILIWQQKFFPQSKDKIAKEKEAGTPVE</sequence>
<keyword evidence="6 9" id="KW-0378">Hydrolase</keyword>
<evidence type="ECO:0000313" key="12">
    <source>
        <dbReference type="Proteomes" id="UP000290545"/>
    </source>
</evidence>